<dbReference type="Proteomes" id="UP000029692">
    <property type="component" value="Unassembled WGS sequence"/>
</dbReference>
<dbReference type="STRING" id="1480694.DC28_11270"/>
<organism evidence="2 3">
    <name type="scientific">Spirochaeta lutea</name>
    <dbReference type="NCBI Taxonomy" id="1480694"/>
    <lineage>
        <taxon>Bacteria</taxon>
        <taxon>Pseudomonadati</taxon>
        <taxon>Spirochaetota</taxon>
        <taxon>Spirochaetia</taxon>
        <taxon>Spirochaetales</taxon>
        <taxon>Spirochaetaceae</taxon>
        <taxon>Spirochaeta</taxon>
    </lineage>
</organism>
<protein>
    <submittedName>
        <fullName evidence="2">Uncharacterized protein</fullName>
    </submittedName>
</protein>
<feature type="transmembrane region" description="Helical" evidence="1">
    <location>
        <begin position="314"/>
        <end position="333"/>
    </location>
</feature>
<keyword evidence="1" id="KW-1133">Transmembrane helix</keyword>
<keyword evidence="1" id="KW-0472">Membrane</keyword>
<keyword evidence="3" id="KW-1185">Reference proteome</keyword>
<evidence type="ECO:0000313" key="3">
    <source>
        <dbReference type="Proteomes" id="UP000029692"/>
    </source>
</evidence>
<dbReference type="OrthoDB" id="354724at2"/>
<dbReference type="AlphaFoldDB" id="A0A098QU77"/>
<dbReference type="RefSeq" id="WP_037548575.1">
    <property type="nucleotide sequence ID" value="NZ_JNUP01000066.1"/>
</dbReference>
<name>A0A098QU77_9SPIO</name>
<proteinExistence type="predicted"/>
<dbReference type="EMBL" id="JNUP01000066">
    <property type="protein sequence ID" value="KGE71380.1"/>
    <property type="molecule type" value="Genomic_DNA"/>
</dbReference>
<comment type="caution">
    <text evidence="2">The sequence shown here is derived from an EMBL/GenBank/DDBJ whole genome shotgun (WGS) entry which is preliminary data.</text>
</comment>
<sequence length="503" mass="56600">MQCITTGPYTRRIESSEGRKLGIATHIPASGMGMRGLSQNRYKEAIILYPDRIDYWKPESIREDQKKLLILGPYLPLISLEEVLHLPTENQLPYLARLAGVLDRLFDHEDFISPLFGGSVYFLDDSGVMILPLGWSQQILHFLSDDFTKRLVLHSSLPGRSTAKQRMLFAFGVLWYRAVTGQFPFDDTEDKTEPDILPEDAGDQEVLNNPAQEMEIDVEERKLNRLFPPPHLLEPSLPAQAASQISSLLINDSNNLPDAASLETAVSECHTWMTSKTRVVGEQELALKKESELVYKKRMRRFVVQRTIRKRSGLIAAAALGVVLVISIASSLIGRALEPPRTLGLQPQEVVRTFLESINTMDHEMMSGSVRNGAGSDLINSVLQIFATVQVRQAYEGRYVHVSPQQWLDEGKPPLPESTLLYGIANLEILDSQQPGDDPEGMTMVDVRYEIFSPDIRQEVASDGRTIAASYYQSGIITQRFILEHHRNAWFITEIVTLDEESP</sequence>
<accession>A0A098QU77</accession>
<dbReference type="eggNOG" id="ENOG5034ATE">
    <property type="taxonomic scope" value="Bacteria"/>
</dbReference>
<keyword evidence="1" id="KW-0812">Transmembrane</keyword>
<evidence type="ECO:0000256" key="1">
    <source>
        <dbReference type="SAM" id="Phobius"/>
    </source>
</evidence>
<reference evidence="2 3" key="1">
    <citation type="submission" date="2014-05" db="EMBL/GenBank/DDBJ databases">
        <title>De novo Genome Sequence of Spirocheata sp.</title>
        <authorList>
            <person name="Shivani Y."/>
            <person name="Subhash Y."/>
            <person name="Tushar L."/>
            <person name="Sasikala C."/>
            <person name="Ramana C.V."/>
        </authorList>
    </citation>
    <scope>NUCLEOTIDE SEQUENCE [LARGE SCALE GENOMIC DNA]</scope>
    <source>
        <strain evidence="2 3">JC230</strain>
    </source>
</reference>
<evidence type="ECO:0000313" key="2">
    <source>
        <dbReference type="EMBL" id="KGE71380.1"/>
    </source>
</evidence>
<gene>
    <name evidence="2" type="ORF">DC28_11270</name>
</gene>